<dbReference type="EMBL" id="CP091521">
    <property type="protein sequence ID" value="UOP05374.2"/>
    <property type="molecule type" value="Genomic_DNA"/>
</dbReference>
<feature type="region of interest" description="Disordered" evidence="6">
    <location>
        <begin position="1"/>
        <end position="22"/>
    </location>
</feature>
<dbReference type="GO" id="GO:1990103">
    <property type="term" value="C:DnaA-HU complex"/>
    <property type="evidence" value="ECO:0007669"/>
    <property type="project" value="UniProtKB-ARBA"/>
</dbReference>
<dbReference type="PRINTS" id="PR01727">
    <property type="entry name" value="DNABINDINGHU"/>
</dbReference>
<organism evidence="7 8">
    <name type="scientific">Conchiformibius kuhniae</name>
    <dbReference type="NCBI Taxonomy" id="211502"/>
    <lineage>
        <taxon>Bacteria</taxon>
        <taxon>Pseudomonadati</taxon>
        <taxon>Pseudomonadota</taxon>
        <taxon>Betaproteobacteria</taxon>
        <taxon>Neisseriales</taxon>
        <taxon>Neisseriaceae</taxon>
        <taxon>Conchiformibius</taxon>
    </lineage>
</organism>
<keyword evidence="4 7" id="KW-0238">DNA-binding</keyword>
<dbReference type="Gene3D" id="4.10.520.10">
    <property type="entry name" value="IHF-like DNA-binding proteins"/>
    <property type="match status" value="1"/>
</dbReference>
<dbReference type="PROSITE" id="PS00045">
    <property type="entry name" value="HISTONE_LIKE"/>
    <property type="match status" value="1"/>
</dbReference>
<dbReference type="AlphaFoldDB" id="A0A8T9MW53"/>
<dbReference type="FunFam" id="4.10.520.10:FF:000001">
    <property type="entry name" value="DNA-binding protein HU"/>
    <property type="match status" value="1"/>
</dbReference>
<keyword evidence="8" id="KW-1185">Reference proteome</keyword>
<dbReference type="RefSeq" id="WP_281168319.1">
    <property type="nucleotide sequence ID" value="NZ_CP091521.1"/>
</dbReference>
<evidence type="ECO:0000256" key="3">
    <source>
        <dbReference type="ARBA" id="ARBA00023067"/>
    </source>
</evidence>
<dbReference type="InterPro" id="IPR010992">
    <property type="entry name" value="IHF-like_DNA-bd_dom_sf"/>
</dbReference>
<evidence type="ECO:0000256" key="6">
    <source>
        <dbReference type="SAM" id="MobiDB-lite"/>
    </source>
</evidence>
<dbReference type="GO" id="GO:0006270">
    <property type="term" value="P:DNA replication initiation"/>
    <property type="evidence" value="ECO:0007669"/>
    <property type="project" value="UniProtKB-ARBA"/>
</dbReference>
<proteinExistence type="inferred from homology"/>
<dbReference type="SMART" id="SM00411">
    <property type="entry name" value="BHL"/>
    <property type="match status" value="1"/>
</dbReference>
<dbReference type="GO" id="GO:0030527">
    <property type="term" value="F:structural constituent of chromatin"/>
    <property type="evidence" value="ECO:0007669"/>
    <property type="project" value="InterPro"/>
</dbReference>
<evidence type="ECO:0000313" key="7">
    <source>
        <dbReference type="EMBL" id="UOP05374.2"/>
    </source>
</evidence>
<evidence type="ECO:0000313" key="8">
    <source>
        <dbReference type="Proteomes" id="UP000831534"/>
    </source>
</evidence>
<gene>
    <name evidence="7" type="ORF">LVJ77_04060</name>
</gene>
<accession>A0A8T9MW53</accession>
<dbReference type="CDD" id="cd13831">
    <property type="entry name" value="HU"/>
    <property type="match status" value="1"/>
</dbReference>
<dbReference type="Pfam" id="PF00216">
    <property type="entry name" value="Bac_DNA_binding"/>
    <property type="match status" value="1"/>
</dbReference>
<dbReference type="GO" id="GO:0003677">
    <property type="term" value="F:DNA binding"/>
    <property type="evidence" value="ECO:0007669"/>
    <property type="project" value="UniProtKB-KW"/>
</dbReference>
<dbReference type="GO" id="GO:0005829">
    <property type="term" value="C:cytosol"/>
    <property type="evidence" value="ECO:0007669"/>
    <property type="project" value="TreeGrafter"/>
</dbReference>
<dbReference type="GO" id="GO:1990178">
    <property type="term" value="C:HU-DNA complex"/>
    <property type="evidence" value="ECO:0007669"/>
    <property type="project" value="UniProtKB-ARBA"/>
</dbReference>
<name>A0A8T9MW53_9NEIS</name>
<evidence type="ECO:0000256" key="2">
    <source>
        <dbReference type="ARBA" id="ARBA00010529"/>
    </source>
</evidence>
<reference evidence="7" key="1">
    <citation type="journal article" date="2022" name="Res Sq">
        <title>Evolution of multicellular longitudinally dividing oral cavity symbionts (Neisseriaceae).</title>
        <authorList>
            <person name="Nyongesa S."/>
            <person name="Weber P."/>
            <person name="Bernet E."/>
            <person name="Pullido F."/>
            <person name="Nieckarz M."/>
            <person name="Delaby M."/>
            <person name="Nieves C."/>
            <person name="Viehboeck T."/>
            <person name="Krause N."/>
            <person name="Rivera-Millot A."/>
            <person name="Nakamura A."/>
            <person name="Vischer N."/>
            <person name="VanNieuwenhze M."/>
            <person name="Brun Y."/>
            <person name="Cava F."/>
            <person name="Bulgheresi S."/>
            <person name="Veyrier F."/>
        </authorList>
    </citation>
    <scope>NUCLEOTIDE SEQUENCE</scope>
    <source>
        <strain evidence="7">17694</strain>
    </source>
</reference>
<dbReference type="PANTHER" id="PTHR33175">
    <property type="entry name" value="DNA-BINDING PROTEIN HU"/>
    <property type="match status" value="1"/>
</dbReference>
<keyword evidence="3" id="KW-0226">DNA condensation</keyword>
<reference evidence="7" key="2">
    <citation type="submission" date="2024-09" db="EMBL/GenBank/DDBJ databases">
        <authorList>
            <person name="Veyrier F.J."/>
        </authorList>
    </citation>
    <scope>NUCLEOTIDE SEQUENCE</scope>
    <source>
        <strain evidence="7">17694</strain>
    </source>
</reference>
<dbReference type="InterPro" id="IPR020816">
    <property type="entry name" value="Histone-like_DNA-bd_CS"/>
</dbReference>
<comment type="similarity">
    <text evidence="2 5">Belongs to the bacterial histone-like protein family.</text>
</comment>
<dbReference type="InterPro" id="IPR000119">
    <property type="entry name" value="Hist_DNA-bd"/>
</dbReference>
<evidence type="ECO:0000256" key="4">
    <source>
        <dbReference type="ARBA" id="ARBA00023125"/>
    </source>
</evidence>
<protein>
    <submittedName>
        <fullName evidence="7">HU family DNA-binding protein</fullName>
    </submittedName>
</protein>
<dbReference type="Proteomes" id="UP000831534">
    <property type="component" value="Chromosome"/>
</dbReference>
<dbReference type="GO" id="GO:0030261">
    <property type="term" value="P:chromosome condensation"/>
    <property type="evidence" value="ECO:0007669"/>
    <property type="project" value="UniProtKB-KW"/>
</dbReference>
<dbReference type="PANTHER" id="PTHR33175:SF3">
    <property type="entry name" value="DNA-BINDING PROTEIN HU-BETA"/>
    <property type="match status" value="1"/>
</dbReference>
<evidence type="ECO:0000256" key="1">
    <source>
        <dbReference type="ARBA" id="ARBA00003819"/>
    </source>
</evidence>
<dbReference type="GO" id="GO:0006351">
    <property type="term" value="P:DNA-templated transcription"/>
    <property type="evidence" value="ECO:0007669"/>
    <property type="project" value="UniProtKB-ARBA"/>
</dbReference>
<dbReference type="GO" id="GO:0042802">
    <property type="term" value="F:identical protein binding"/>
    <property type="evidence" value="ECO:0007669"/>
    <property type="project" value="UniProtKB-ARBA"/>
</dbReference>
<comment type="function">
    <text evidence="1">Histone-like DNA-binding protein which is capable of wrapping DNA to stabilize it, and thus to prevent its denaturation under extreme environmental conditions.</text>
</comment>
<dbReference type="KEGG" id="ckh:LVJ77_04060"/>
<dbReference type="SUPFAM" id="SSF47729">
    <property type="entry name" value="IHF-like DNA-binding proteins"/>
    <property type="match status" value="1"/>
</dbReference>
<sequence length="125" mass="13541">MPQHPRKPQTSSTHFTQTERENIMNKSELIDAIAQESGLSKADAGKALDAFTNVVKDTLQKGDMITLVGFGSFSVAERAERQGLNPKTKEPITIPAARVPKFKPGKTLKDALVPAAKPAKKSSKK</sequence>
<evidence type="ECO:0000256" key="5">
    <source>
        <dbReference type="RuleBase" id="RU003939"/>
    </source>
</evidence>